<evidence type="ECO:0000256" key="1">
    <source>
        <dbReference type="SAM" id="SignalP"/>
    </source>
</evidence>
<keyword evidence="3" id="KW-1185">Reference proteome</keyword>
<feature type="signal peptide" evidence="1">
    <location>
        <begin position="1"/>
        <end position="33"/>
    </location>
</feature>
<name>A0A9D4Z033_CHLVU</name>
<proteinExistence type="predicted"/>
<gene>
    <name evidence="2" type="ORF">D9Q98_001823</name>
</gene>
<keyword evidence="1" id="KW-0732">Signal</keyword>
<dbReference type="EMBL" id="SIDB01000002">
    <property type="protein sequence ID" value="KAI3435765.1"/>
    <property type="molecule type" value="Genomic_DNA"/>
</dbReference>
<reference evidence="2" key="2">
    <citation type="submission" date="2020-11" db="EMBL/GenBank/DDBJ databases">
        <authorList>
            <person name="Cecchin M."/>
            <person name="Marcolungo L."/>
            <person name="Rossato M."/>
            <person name="Girolomoni L."/>
            <person name="Cosentino E."/>
            <person name="Cuine S."/>
            <person name="Li-Beisson Y."/>
            <person name="Delledonne M."/>
            <person name="Ballottari M."/>
        </authorList>
    </citation>
    <scope>NUCLEOTIDE SEQUENCE</scope>
    <source>
        <strain evidence="2">211/11P</strain>
        <tissue evidence="2">Whole cell</tissue>
    </source>
</reference>
<dbReference type="Proteomes" id="UP001055712">
    <property type="component" value="Unassembled WGS sequence"/>
</dbReference>
<comment type="caution">
    <text evidence="2">The sequence shown here is derived from an EMBL/GenBank/DDBJ whole genome shotgun (WGS) entry which is preliminary data.</text>
</comment>
<reference evidence="2" key="1">
    <citation type="journal article" date="2019" name="Plant J.">
        <title>Chlorella vulgaris genome assembly and annotation reveals the molecular basis for metabolic acclimation to high light conditions.</title>
        <authorList>
            <person name="Cecchin M."/>
            <person name="Marcolungo L."/>
            <person name="Rossato M."/>
            <person name="Girolomoni L."/>
            <person name="Cosentino E."/>
            <person name="Cuine S."/>
            <person name="Li-Beisson Y."/>
            <person name="Delledonne M."/>
            <person name="Ballottari M."/>
        </authorList>
    </citation>
    <scope>NUCLEOTIDE SEQUENCE</scope>
    <source>
        <strain evidence="2">211/11P</strain>
    </source>
</reference>
<dbReference type="AlphaFoldDB" id="A0A9D4Z033"/>
<organism evidence="2 3">
    <name type="scientific">Chlorella vulgaris</name>
    <name type="common">Green alga</name>
    <dbReference type="NCBI Taxonomy" id="3077"/>
    <lineage>
        <taxon>Eukaryota</taxon>
        <taxon>Viridiplantae</taxon>
        <taxon>Chlorophyta</taxon>
        <taxon>core chlorophytes</taxon>
        <taxon>Trebouxiophyceae</taxon>
        <taxon>Chlorellales</taxon>
        <taxon>Chlorellaceae</taxon>
        <taxon>Chlorella clade</taxon>
        <taxon>Chlorella</taxon>
    </lineage>
</organism>
<evidence type="ECO:0000313" key="2">
    <source>
        <dbReference type="EMBL" id="KAI3435765.1"/>
    </source>
</evidence>
<evidence type="ECO:0000313" key="3">
    <source>
        <dbReference type="Proteomes" id="UP001055712"/>
    </source>
</evidence>
<feature type="chain" id="PRO_5039589728" evidence="1">
    <location>
        <begin position="34"/>
        <end position="117"/>
    </location>
</feature>
<accession>A0A9D4Z033</accession>
<protein>
    <submittedName>
        <fullName evidence="2">Uncharacterized protein</fullName>
    </submittedName>
</protein>
<sequence>MPGTRTYVRNGAARLALSVLCLSLAAPPLFVTAVDWCMPRGTGPDPPCPEPDQCCAIWPTSLTSTAIAAAAITIAAFATATCTTATLATTTLTTAAIATATFTTAAPAAATPRWQTE</sequence>